<sequence length="64" mass="7731">MHFNLKYFPHTILREKRNDFMTLRQLPDESIMHYMGRYLQLLTYAGGVVDTDVDQTCYFMKACY</sequence>
<evidence type="ECO:0000313" key="3">
    <source>
        <dbReference type="Proteomes" id="UP001420932"/>
    </source>
</evidence>
<protein>
    <recommendedName>
        <fullName evidence="1">Retrotransposon gag domain-containing protein</fullName>
    </recommendedName>
</protein>
<dbReference type="AlphaFoldDB" id="A0AAP0KG53"/>
<dbReference type="Pfam" id="PF03732">
    <property type="entry name" value="Retrotrans_gag"/>
    <property type="match status" value="1"/>
</dbReference>
<feature type="domain" description="Retrotransposon gag" evidence="1">
    <location>
        <begin position="2"/>
        <end position="51"/>
    </location>
</feature>
<organism evidence="2 3">
    <name type="scientific">Stephania yunnanensis</name>
    <dbReference type="NCBI Taxonomy" id="152371"/>
    <lineage>
        <taxon>Eukaryota</taxon>
        <taxon>Viridiplantae</taxon>
        <taxon>Streptophyta</taxon>
        <taxon>Embryophyta</taxon>
        <taxon>Tracheophyta</taxon>
        <taxon>Spermatophyta</taxon>
        <taxon>Magnoliopsida</taxon>
        <taxon>Ranunculales</taxon>
        <taxon>Menispermaceae</taxon>
        <taxon>Menispermoideae</taxon>
        <taxon>Cissampelideae</taxon>
        <taxon>Stephania</taxon>
    </lineage>
</organism>
<dbReference type="EMBL" id="JBBNAF010000004">
    <property type="protein sequence ID" value="KAK9150677.1"/>
    <property type="molecule type" value="Genomic_DNA"/>
</dbReference>
<dbReference type="InterPro" id="IPR005162">
    <property type="entry name" value="Retrotrans_gag_dom"/>
</dbReference>
<keyword evidence="3" id="KW-1185">Reference proteome</keyword>
<reference evidence="2 3" key="1">
    <citation type="submission" date="2024-01" db="EMBL/GenBank/DDBJ databases">
        <title>Genome assemblies of Stephania.</title>
        <authorList>
            <person name="Yang L."/>
        </authorList>
    </citation>
    <scope>NUCLEOTIDE SEQUENCE [LARGE SCALE GENOMIC DNA]</scope>
    <source>
        <strain evidence="2">YNDBR</strain>
        <tissue evidence="2">Leaf</tissue>
    </source>
</reference>
<gene>
    <name evidence="2" type="ORF">Syun_008986</name>
</gene>
<proteinExistence type="predicted"/>
<name>A0AAP0KG53_9MAGN</name>
<comment type="caution">
    <text evidence="2">The sequence shown here is derived from an EMBL/GenBank/DDBJ whole genome shotgun (WGS) entry which is preliminary data.</text>
</comment>
<evidence type="ECO:0000313" key="2">
    <source>
        <dbReference type="EMBL" id="KAK9150677.1"/>
    </source>
</evidence>
<dbReference type="Proteomes" id="UP001420932">
    <property type="component" value="Unassembled WGS sequence"/>
</dbReference>
<accession>A0AAP0KG53</accession>
<evidence type="ECO:0000259" key="1">
    <source>
        <dbReference type="Pfam" id="PF03732"/>
    </source>
</evidence>